<dbReference type="PROSITE" id="PS51002">
    <property type="entry name" value="CYTB_NTER"/>
    <property type="match status" value="1"/>
</dbReference>
<dbReference type="AlphaFoldDB" id="A0A0C1E9D9"/>
<dbReference type="PANTHER" id="PTHR19271:SF16">
    <property type="entry name" value="CYTOCHROME B"/>
    <property type="match status" value="1"/>
</dbReference>
<dbReference type="InterPro" id="IPR027387">
    <property type="entry name" value="Cytb/b6-like_sf"/>
</dbReference>
<keyword evidence="1" id="KW-0472">Membrane</keyword>
<feature type="transmembrane region" description="Helical" evidence="1">
    <location>
        <begin position="315"/>
        <end position="335"/>
    </location>
</feature>
<reference evidence="3 4" key="1">
    <citation type="journal article" date="2014" name="Mol. Biol. Evol.">
        <title>Massive expansion of Ubiquitination-related gene families within the Chlamydiae.</title>
        <authorList>
            <person name="Domman D."/>
            <person name="Collingro A."/>
            <person name="Lagkouvardos I."/>
            <person name="Gehre L."/>
            <person name="Weinmaier T."/>
            <person name="Rattei T."/>
            <person name="Subtil A."/>
            <person name="Horn M."/>
        </authorList>
    </citation>
    <scope>NUCLEOTIDE SEQUENCE [LARGE SCALE GENOMIC DNA]</scope>
    <source>
        <strain evidence="3 4">OEW1</strain>
    </source>
</reference>
<dbReference type="GO" id="GO:0016491">
    <property type="term" value="F:oxidoreductase activity"/>
    <property type="evidence" value="ECO:0007669"/>
    <property type="project" value="InterPro"/>
</dbReference>
<dbReference type="Gene3D" id="1.20.810.10">
    <property type="entry name" value="Cytochrome Bc1 Complex, Chain C"/>
    <property type="match status" value="1"/>
</dbReference>
<dbReference type="GO" id="GO:0022904">
    <property type="term" value="P:respiratory electron transport chain"/>
    <property type="evidence" value="ECO:0007669"/>
    <property type="project" value="InterPro"/>
</dbReference>
<dbReference type="SUPFAM" id="SSF81342">
    <property type="entry name" value="Transmembrane di-heme cytochromes"/>
    <property type="match status" value="1"/>
</dbReference>
<dbReference type="Proteomes" id="UP000031307">
    <property type="component" value="Unassembled WGS sequence"/>
</dbReference>
<comment type="caution">
    <text evidence="3">The sequence shown here is derived from an EMBL/GenBank/DDBJ whole genome shotgun (WGS) entry which is preliminary data.</text>
</comment>
<dbReference type="InterPro" id="IPR036150">
    <property type="entry name" value="Cyt_b/b6_C_sf"/>
</dbReference>
<protein>
    <submittedName>
        <fullName evidence="3">Cytochrome b6</fullName>
    </submittedName>
</protein>
<feature type="transmembrane region" description="Helical" evidence="1">
    <location>
        <begin position="123"/>
        <end position="141"/>
    </location>
</feature>
<dbReference type="EMBL" id="JSAM01000107">
    <property type="protein sequence ID" value="KIA76708.1"/>
    <property type="molecule type" value="Genomic_DNA"/>
</dbReference>
<proteinExistence type="predicted"/>
<evidence type="ECO:0000313" key="4">
    <source>
        <dbReference type="Proteomes" id="UP000031307"/>
    </source>
</evidence>
<keyword evidence="1" id="KW-0812">Transmembrane</keyword>
<evidence type="ECO:0000313" key="3">
    <source>
        <dbReference type="EMBL" id="KIA76708.1"/>
    </source>
</evidence>
<dbReference type="Pfam" id="PF00033">
    <property type="entry name" value="Cytochrome_B"/>
    <property type="match status" value="1"/>
</dbReference>
<dbReference type="SUPFAM" id="SSF81648">
    <property type="entry name" value="a domain/subunit of cytochrome bc1 complex (Ubiquinol-cytochrome c reductase)"/>
    <property type="match status" value="1"/>
</dbReference>
<dbReference type="PATRIC" id="fig|83552.4.peg.2172"/>
<sequence>MNMEVFQGRPRETWGEYLLNLPALFVRSIFRHNYPNNDVDRSEIVFKNFFLHFHPVKCHKHSLDPFYTLGLGVITMSLFLLLVFTGVVLMFYYIPAEDRAYDIMKDWQDTTPFAMMYRNMHRWSAHLMVLFVFLHMSRVFYTGSYKGTRRFNWVIGVILMVLTLLLSFTGYLLPWDQLAFWAITVGSNIAGYVPNIPGFEHNINRVMLLASTNVGQDALIRFYVLHVAFLPLLAGTLIGVHFWRIRKDGGLSRPPDRIIPDPLRVVQRSDTKESFAPGVKRTYGLMELVRGTCPTVDKGPYQFVFTWPHLLRAELVAFLLTTALVLCLSFIDAPLEEPANPTKPPNPSKAPWYFLGLQEMVAYDAFWGGVGVPTAIILGLMAIPYLDRNPQGQGVWFHRSRYLAIFLYTAFMTFQGLLIIVGTYFRGANWGWVWPWTENFARH</sequence>
<name>A0A0C1E9D9_9BACT</name>
<dbReference type="GO" id="GO:0009055">
    <property type="term" value="F:electron transfer activity"/>
    <property type="evidence" value="ECO:0007669"/>
    <property type="project" value="InterPro"/>
</dbReference>
<feature type="transmembrane region" description="Helical" evidence="1">
    <location>
        <begin position="402"/>
        <end position="425"/>
    </location>
</feature>
<dbReference type="PANTHER" id="PTHR19271">
    <property type="entry name" value="CYTOCHROME B"/>
    <property type="match status" value="1"/>
</dbReference>
<evidence type="ECO:0000259" key="2">
    <source>
        <dbReference type="PROSITE" id="PS51002"/>
    </source>
</evidence>
<dbReference type="InterPro" id="IPR016174">
    <property type="entry name" value="Di-haem_cyt_TM"/>
</dbReference>
<feature type="transmembrane region" description="Helical" evidence="1">
    <location>
        <begin position="153"/>
        <end position="173"/>
    </location>
</feature>
<feature type="transmembrane region" description="Helical" evidence="1">
    <location>
        <begin position="223"/>
        <end position="243"/>
    </location>
</feature>
<accession>A0A0C1E9D9</accession>
<evidence type="ECO:0000256" key="1">
    <source>
        <dbReference type="SAM" id="Phobius"/>
    </source>
</evidence>
<keyword evidence="1" id="KW-1133">Transmembrane helix</keyword>
<dbReference type="InterPro" id="IPR005797">
    <property type="entry name" value="Cyt_b/b6_N"/>
</dbReference>
<feature type="domain" description="Cytochrome b/b6 N-terminal region profile" evidence="2">
    <location>
        <begin position="11"/>
        <end position="254"/>
    </location>
</feature>
<dbReference type="GO" id="GO:0016020">
    <property type="term" value="C:membrane"/>
    <property type="evidence" value="ECO:0007669"/>
    <property type="project" value="InterPro"/>
</dbReference>
<gene>
    <name evidence="3" type="primary">petB</name>
    <name evidence="3" type="ORF">DB43_HL00170</name>
</gene>
<organism evidence="3 4">
    <name type="scientific">Parachlamydia acanthamoebae</name>
    <dbReference type="NCBI Taxonomy" id="83552"/>
    <lineage>
        <taxon>Bacteria</taxon>
        <taxon>Pseudomonadati</taxon>
        <taxon>Chlamydiota</taxon>
        <taxon>Chlamydiia</taxon>
        <taxon>Parachlamydiales</taxon>
        <taxon>Parachlamydiaceae</taxon>
        <taxon>Parachlamydia</taxon>
    </lineage>
</organism>
<feature type="transmembrane region" description="Helical" evidence="1">
    <location>
        <begin position="365"/>
        <end position="386"/>
    </location>
</feature>
<feature type="transmembrane region" description="Helical" evidence="1">
    <location>
        <begin position="66"/>
        <end position="94"/>
    </location>
</feature>